<reference evidence="7 8" key="1">
    <citation type="submission" date="2024-10" db="EMBL/GenBank/DDBJ databases">
        <authorList>
            <person name="Yang X.-N."/>
        </authorList>
    </citation>
    <scope>NUCLEOTIDE SEQUENCE [LARGE SCALE GENOMIC DNA]</scope>
    <source>
        <strain evidence="7 8">CAU 1059</strain>
    </source>
</reference>
<comment type="subcellular location">
    <subcellularLocation>
        <location evidence="1">Membrane</location>
        <topology evidence="1">Multi-pass membrane protein</topology>
    </subcellularLocation>
</comment>
<evidence type="ECO:0000256" key="5">
    <source>
        <dbReference type="SAM" id="Phobius"/>
    </source>
</evidence>
<feature type="transmembrane region" description="Helical" evidence="5">
    <location>
        <begin position="160"/>
        <end position="179"/>
    </location>
</feature>
<dbReference type="Pfam" id="PF00892">
    <property type="entry name" value="EamA"/>
    <property type="match status" value="2"/>
</dbReference>
<feature type="transmembrane region" description="Helical" evidence="5">
    <location>
        <begin position="97"/>
        <end position="120"/>
    </location>
</feature>
<gene>
    <name evidence="7" type="ORF">ACGRVM_12505</name>
</gene>
<feature type="transmembrane region" description="Helical" evidence="5">
    <location>
        <begin position="253"/>
        <end position="272"/>
    </location>
</feature>
<keyword evidence="2 5" id="KW-0812">Transmembrane</keyword>
<feature type="transmembrane region" description="Helical" evidence="5">
    <location>
        <begin position="12"/>
        <end position="30"/>
    </location>
</feature>
<evidence type="ECO:0000256" key="1">
    <source>
        <dbReference type="ARBA" id="ARBA00004141"/>
    </source>
</evidence>
<dbReference type="EMBL" id="JBIHMM010000003">
    <property type="protein sequence ID" value="MFH0254718.1"/>
    <property type="molecule type" value="Genomic_DNA"/>
</dbReference>
<sequence>MTPITPINWLRLMTLGLMFGAAFMFTRVALDGVGPRIVVASRLGLGALMLLVIAHLKGSGLPRLSGPNARAIWLSALGIGVFSNALPFFLLSWSQQFVASGFAGVCMAVVPLLILPLAHLLIPGEQMNLRRLVGFVIGTIGVIVLIGPAAFAATGAEFETTARLGCIGAALCYALGAIVTRLCPDVDMLSLAAAALCIGAALIMPAALILDGWPSDVPLPSLMALLYLGALPTGFAQLLLVQIIRSAGPVFMSLVNYQVPLWSMGFGIVFLGEQLPPNIYWALLLILSGLALSQLGALKRLFAGRASRRAGGGGAP</sequence>
<keyword evidence="3 5" id="KW-1133">Transmembrane helix</keyword>
<dbReference type="PANTHER" id="PTHR32322:SF9">
    <property type="entry name" value="AMINO-ACID METABOLITE EFFLUX PUMP-RELATED"/>
    <property type="match status" value="1"/>
</dbReference>
<dbReference type="InterPro" id="IPR037185">
    <property type="entry name" value="EmrE-like"/>
</dbReference>
<dbReference type="InterPro" id="IPR000620">
    <property type="entry name" value="EamA_dom"/>
</dbReference>
<dbReference type="RefSeq" id="WP_377172136.1">
    <property type="nucleotide sequence ID" value="NZ_JBHTJC010000003.1"/>
</dbReference>
<organism evidence="7 8">
    <name type="scientific">Roseovarius aquimarinus</name>
    <dbReference type="NCBI Taxonomy" id="1229156"/>
    <lineage>
        <taxon>Bacteria</taxon>
        <taxon>Pseudomonadati</taxon>
        <taxon>Pseudomonadota</taxon>
        <taxon>Alphaproteobacteria</taxon>
        <taxon>Rhodobacterales</taxon>
        <taxon>Roseobacteraceae</taxon>
        <taxon>Roseovarius</taxon>
    </lineage>
</organism>
<proteinExistence type="predicted"/>
<evidence type="ECO:0000256" key="2">
    <source>
        <dbReference type="ARBA" id="ARBA00022692"/>
    </source>
</evidence>
<evidence type="ECO:0000256" key="4">
    <source>
        <dbReference type="ARBA" id="ARBA00023136"/>
    </source>
</evidence>
<feature type="transmembrane region" description="Helical" evidence="5">
    <location>
        <begin position="36"/>
        <end position="56"/>
    </location>
</feature>
<dbReference type="SUPFAM" id="SSF103481">
    <property type="entry name" value="Multidrug resistance efflux transporter EmrE"/>
    <property type="match status" value="2"/>
</dbReference>
<feature type="transmembrane region" description="Helical" evidence="5">
    <location>
        <begin position="132"/>
        <end position="154"/>
    </location>
</feature>
<evidence type="ECO:0000259" key="6">
    <source>
        <dbReference type="Pfam" id="PF00892"/>
    </source>
</evidence>
<evidence type="ECO:0000313" key="8">
    <source>
        <dbReference type="Proteomes" id="UP001607157"/>
    </source>
</evidence>
<evidence type="ECO:0000256" key="3">
    <source>
        <dbReference type="ARBA" id="ARBA00022989"/>
    </source>
</evidence>
<feature type="domain" description="EamA" evidence="6">
    <location>
        <begin position="164"/>
        <end position="292"/>
    </location>
</feature>
<dbReference type="InterPro" id="IPR050638">
    <property type="entry name" value="AA-Vitamin_Transporters"/>
</dbReference>
<dbReference type="PANTHER" id="PTHR32322">
    <property type="entry name" value="INNER MEMBRANE TRANSPORTER"/>
    <property type="match status" value="1"/>
</dbReference>
<feature type="transmembrane region" description="Helical" evidence="5">
    <location>
        <begin position="222"/>
        <end position="241"/>
    </location>
</feature>
<keyword evidence="8" id="KW-1185">Reference proteome</keyword>
<protein>
    <submittedName>
        <fullName evidence="7">DMT family transporter</fullName>
    </submittedName>
</protein>
<accession>A0ABW7I9L0</accession>
<evidence type="ECO:0000313" key="7">
    <source>
        <dbReference type="EMBL" id="MFH0254718.1"/>
    </source>
</evidence>
<dbReference type="Proteomes" id="UP001607157">
    <property type="component" value="Unassembled WGS sequence"/>
</dbReference>
<name>A0ABW7I9L0_9RHOB</name>
<feature type="transmembrane region" description="Helical" evidence="5">
    <location>
        <begin position="68"/>
        <end position="91"/>
    </location>
</feature>
<feature type="transmembrane region" description="Helical" evidence="5">
    <location>
        <begin position="191"/>
        <end position="210"/>
    </location>
</feature>
<feature type="domain" description="EamA" evidence="6">
    <location>
        <begin position="13"/>
        <end position="146"/>
    </location>
</feature>
<keyword evidence="4 5" id="KW-0472">Membrane</keyword>
<feature type="transmembrane region" description="Helical" evidence="5">
    <location>
        <begin position="278"/>
        <end position="298"/>
    </location>
</feature>
<comment type="caution">
    <text evidence="7">The sequence shown here is derived from an EMBL/GenBank/DDBJ whole genome shotgun (WGS) entry which is preliminary data.</text>
</comment>